<organism evidence="1 2">
    <name type="scientific">Oxynema aestuarii AP17</name>
    <dbReference type="NCBI Taxonomy" id="2064643"/>
    <lineage>
        <taxon>Bacteria</taxon>
        <taxon>Bacillati</taxon>
        <taxon>Cyanobacteriota</taxon>
        <taxon>Cyanophyceae</taxon>
        <taxon>Oscillatoriophycideae</taxon>
        <taxon>Oscillatoriales</taxon>
        <taxon>Oscillatoriaceae</taxon>
        <taxon>Oxynema</taxon>
        <taxon>Oxynema aestuarii</taxon>
    </lineage>
</organism>
<reference evidence="1 2" key="1">
    <citation type="submission" date="2020-04" db="EMBL/GenBank/DDBJ databases">
        <authorList>
            <person name="Basu S."/>
            <person name="Maruthanayagam V."/>
            <person name="Chakraborty S."/>
            <person name="Pramanik A."/>
            <person name="Mukherjee J."/>
            <person name="Brink B."/>
        </authorList>
    </citation>
    <scope>NUCLEOTIDE SEQUENCE [LARGE SCALE GENOMIC DNA]</scope>
    <source>
        <strain evidence="1 2">AP17</strain>
    </source>
</reference>
<accession>A0A6H1TRJ2</accession>
<dbReference type="KEGG" id="oxy:HCG48_14160"/>
<protein>
    <submittedName>
        <fullName evidence="1">Uncharacterized protein</fullName>
    </submittedName>
</protein>
<sequence length="56" mass="6793">MKSIAPDEFQYLIRKTVTYLEFHNDDSAKEIAAQWRHILAQIHQIEQQQRQPKRRS</sequence>
<evidence type="ECO:0000313" key="1">
    <source>
        <dbReference type="EMBL" id="QIZ69161.1"/>
    </source>
</evidence>
<dbReference type="Proteomes" id="UP000500857">
    <property type="component" value="Chromosome"/>
</dbReference>
<dbReference type="RefSeq" id="WP_168567319.1">
    <property type="nucleotide sequence ID" value="NZ_CP051167.1"/>
</dbReference>
<dbReference type="EMBL" id="CP051167">
    <property type="protein sequence ID" value="QIZ69161.1"/>
    <property type="molecule type" value="Genomic_DNA"/>
</dbReference>
<evidence type="ECO:0000313" key="2">
    <source>
        <dbReference type="Proteomes" id="UP000500857"/>
    </source>
</evidence>
<name>A0A6H1TRJ2_9CYAN</name>
<proteinExistence type="predicted"/>
<dbReference type="AlphaFoldDB" id="A0A6H1TRJ2"/>
<keyword evidence="2" id="KW-1185">Reference proteome</keyword>
<gene>
    <name evidence="1" type="ORF">HCG48_14160</name>
</gene>